<dbReference type="InterPro" id="IPR001509">
    <property type="entry name" value="Epimerase_deHydtase"/>
</dbReference>
<dbReference type="EMBL" id="CAIM01000357">
    <property type="protein sequence ID" value="CCI18622.1"/>
    <property type="molecule type" value="Genomic_DNA"/>
</dbReference>
<keyword evidence="2" id="KW-0210">Decarboxylase</keyword>
<sequence>MDWLKMQPNLTNDLNHILAHTKDLWEELRGQRIFITGGTGFFGCWLLESFIWANDQLELKASAVVLTRNPDSFRQKAPHLANHPAIQFHSGDVRSFQFPEGEFSYIIHAATDASSLVHQEDRLFVLDTTVQGTRRVLDFAKNCGTKKLLLTSSGAIYGQQPSDISHIPESYQGAPDVSSPNSVYGEGKRLAELLSVLYAQEYNIEVKIARCFAFVGPYLPLDGSFAIGNFIKDSLEGKTIHLKGDGTPYRSYLYASDLMIWLWTILFKGESCRPYNVGSNVEINIKDTALAVAEIAGHPNSITVAQEPVVGQRIARYVPATDRALKELGLKATVDLSTGIKKNLAWYQQRLTQTDNH</sequence>
<dbReference type="Gene3D" id="3.40.50.720">
    <property type="entry name" value="NAD(P)-binding Rossmann-like Domain"/>
    <property type="match status" value="1"/>
</dbReference>
<keyword evidence="3" id="KW-0520">NAD</keyword>
<evidence type="ECO:0000313" key="7">
    <source>
        <dbReference type="Proteomes" id="UP000003613"/>
    </source>
</evidence>
<evidence type="ECO:0000259" key="5">
    <source>
        <dbReference type="Pfam" id="PF01370"/>
    </source>
</evidence>
<dbReference type="InterPro" id="IPR036291">
    <property type="entry name" value="NAD(P)-bd_dom_sf"/>
</dbReference>
<feature type="domain" description="NAD-dependent epimerase/dehydratase" evidence="5">
    <location>
        <begin position="33"/>
        <end position="278"/>
    </location>
</feature>
<gene>
    <name evidence="6" type="ORF">MICAF_420001</name>
</gene>
<comment type="cofactor">
    <cofactor evidence="1">
        <name>NAD(+)</name>
        <dbReference type="ChEBI" id="CHEBI:57540"/>
    </cofactor>
</comment>
<evidence type="ECO:0000256" key="1">
    <source>
        <dbReference type="ARBA" id="ARBA00001911"/>
    </source>
</evidence>
<dbReference type="GO" id="GO:0048040">
    <property type="term" value="F:UDP-glucuronate decarboxylase activity"/>
    <property type="evidence" value="ECO:0007669"/>
    <property type="project" value="TreeGrafter"/>
</dbReference>
<evidence type="ECO:0000256" key="4">
    <source>
        <dbReference type="ARBA" id="ARBA00023239"/>
    </source>
</evidence>
<accession>I4H998</accession>
<dbReference type="SUPFAM" id="SSF51735">
    <property type="entry name" value="NAD(P)-binding Rossmann-fold domains"/>
    <property type="match status" value="1"/>
</dbReference>
<keyword evidence="4" id="KW-0456">Lyase</keyword>
<reference evidence="6 7" key="1">
    <citation type="submission" date="2012-04" db="EMBL/GenBank/DDBJ databases">
        <authorList>
            <person name="Genoscope - CEA"/>
        </authorList>
    </citation>
    <scope>NUCLEOTIDE SEQUENCE [LARGE SCALE GENOMIC DNA]</scope>
    <source>
        <strain evidence="6 7">9807</strain>
    </source>
</reference>
<evidence type="ECO:0000256" key="3">
    <source>
        <dbReference type="ARBA" id="ARBA00023027"/>
    </source>
</evidence>
<dbReference type="GO" id="GO:0042732">
    <property type="term" value="P:D-xylose metabolic process"/>
    <property type="evidence" value="ECO:0007669"/>
    <property type="project" value="InterPro"/>
</dbReference>
<evidence type="ECO:0000256" key="2">
    <source>
        <dbReference type="ARBA" id="ARBA00022793"/>
    </source>
</evidence>
<dbReference type="GO" id="GO:0005737">
    <property type="term" value="C:cytoplasm"/>
    <property type="evidence" value="ECO:0007669"/>
    <property type="project" value="TreeGrafter"/>
</dbReference>
<proteinExistence type="predicted"/>
<dbReference type="HOGENOM" id="CLU_007383_4_0_3"/>
<comment type="caution">
    <text evidence="6">The sequence shown here is derived from an EMBL/GenBank/DDBJ whole genome shotgun (WGS) entry which is preliminary data.</text>
</comment>
<evidence type="ECO:0000313" key="6">
    <source>
        <dbReference type="EMBL" id="CCI18622.1"/>
    </source>
</evidence>
<dbReference type="PANTHER" id="PTHR43078:SF6">
    <property type="entry name" value="UDP-GLUCURONIC ACID DECARBOXYLASE 1"/>
    <property type="match status" value="1"/>
</dbReference>
<organism evidence="6 7">
    <name type="scientific">Microcystis aeruginosa PCC 9807</name>
    <dbReference type="NCBI Taxonomy" id="1160283"/>
    <lineage>
        <taxon>Bacteria</taxon>
        <taxon>Bacillati</taxon>
        <taxon>Cyanobacteriota</taxon>
        <taxon>Cyanophyceae</taxon>
        <taxon>Oscillatoriophycideae</taxon>
        <taxon>Chroococcales</taxon>
        <taxon>Microcystaceae</taxon>
        <taxon>Microcystis</taxon>
    </lineage>
</organism>
<dbReference type="Pfam" id="PF01370">
    <property type="entry name" value="Epimerase"/>
    <property type="match status" value="1"/>
</dbReference>
<dbReference type="InterPro" id="IPR044516">
    <property type="entry name" value="UXS-like"/>
</dbReference>
<protein>
    <submittedName>
        <fullName evidence="6">NAD-dependent epimerase/dehydratase</fullName>
    </submittedName>
</protein>
<dbReference type="GO" id="GO:0070403">
    <property type="term" value="F:NAD+ binding"/>
    <property type="evidence" value="ECO:0007669"/>
    <property type="project" value="InterPro"/>
</dbReference>
<dbReference type="AlphaFoldDB" id="I4H998"/>
<name>I4H998_MICAE</name>
<dbReference type="Proteomes" id="UP000003613">
    <property type="component" value="Unassembled WGS sequence"/>
</dbReference>
<dbReference type="PANTHER" id="PTHR43078">
    <property type="entry name" value="UDP-GLUCURONIC ACID DECARBOXYLASE-RELATED"/>
    <property type="match status" value="1"/>
</dbReference>